<proteinExistence type="predicted"/>
<sequence>MMAARAVSQAPAVAVVFNAVTLAACLSFDGFSAVNSEDSSIAPSAPRLRLVSLLPKAMLKQEERRAPVEKRAAKICRNSCQEARGRPYCI</sequence>
<name>A0AAV8R4E1_ENSVE</name>
<keyword evidence="1" id="KW-0732">Signal</keyword>
<evidence type="ECO:0000313" key="2">
    <source>
        <dbReference type="EMBL" id="KAJ8498533.1"/>
    </source>
</evidence>
<dbReference type="EMBL" id="JAQQAF010000003">
    <property type="protein sequence ID" value="KAJ8498533.1"/>
    <property type="molecule type" value="Genomic_DNA"/>
</dbReference>
<organism evidence="2 3">
    <name type="scientific">Ensete ventricosum</name>
    <name type="common">Abyssinian banana</name>
    <name type="synonym">Musa ensete</name>
    <dbReference type="NCBI Taxonomy" id="4639"/>
    <lineage>
        <taxon>Eukaryota</taxon>
        <taxon>Viridiplantae</taxon>
        <taxon>Streptophyta</taxon>
        <taxon>Embryophyta</taxon>
        <taxon>Tracheophyta</taxon>
        <taxon>Spermatophyta</taxon>
        <taxon>Magnoliopsida</taxon>
        <taxon>Liliopsida</taxon>
        <taxon>Zingiberales</taxon>
        <taxon>Musaceae</taxon>
        <taxon>Ensete</taxon>
    </lineage>
</organism>
<feature type="chain" id="PRO_5043485293" description="Secreted protein" evidence="1">
    <location>
        <begin position="26"/>
        <end position="90"/>
    </location>
</feature>
<comment type="caution">
    <text evidence="2">The sequence shown here is derived from an EMBL/GenBank/DDBJ whole genome shotgun (WGS) entry which is preliminary data.</text>
</comment>
<accession>A0AAV8R4E1</accession>
<protein>
    <recommendedName>
        <fullName evidence="4">Secreted protein</fullName>
    </recommendedName>
</protein>
<keyword evidence="3" id="KW-1185">Reference proteome</keyword>
<dbReference type="Proteomes" id="UP001222027">
    <property type="component" value="Unassembled WGS sequence"/>
</dbReference>
<reference evidence="2 3" key="1">
    <citation type="submission" date="2022-12" db="EMBL/GenBank/DDBJ databases">
        <title>Chromosome-scale assembly of the Ensete ventricosum genome.</title>
        <authorList>
            <person name="Dussert Y."/>
            <person name="Stocks J."/>
            <person name="Wendawek A."/>
            <person name="Woldeyes F."/>
            <person name="Nichols R.A."/>
            <person name="Borrell J.S."/>
        </authorList>
    </citation>
    <scope>NUCLEOTIDE SEQUENCE [LARGE SCALE GENOMIC DNA]</scope>
    <source>
        <strain evidence="3">cv. Maze</strain>
        <tissue evidence="2">Seeds</tissue>
    </source>
</reference>
<gene>
    <name evidence="2" type="ORF">OPV22_009085</name>
</gene>
<dbReference type="PROSITE" id="PS51257">
    <property type="entry name" value="PROKAR_LIPOPROTEIN"/>
    <property type="match status" value="1"/>
</dbReference>
<evidence type="ECO:0000313" key="3">
    <source>
        <dbReference type="Proteomes" id="UP001222027"/>
    </source>
</evidence>
<evidence type="ECO:0000256" key="1">
    <source>
        <dbReference type="SAM" id="SignalP"/>
    </source>
</evidence>
<dbReference type="AlphaFoldDB" id="A0AAV8R4E1"/>
<feature type="signal peptide" evidence="1">
    <location>
        <begin position="1"/>
        <end position="25"/>
    </location>
</feature>
<evidence type="ECO:0008006" key="4">
    <source>
        <dbReference type="Google" id="ProtNLM"/>
    </source>
</evidence>